<evidence type="ECO:0000256" key="2">
    <source>
        <dbReference type="ARBA" id="ARBA00022842"/>
    </source>
</evidence>
<evidence type="ECO:0000313" key="4">
    <source>
        <dbReference type="Proteomes" id="UP001526147"/>
    </source>
</evidence>
<accession>A0ABT3DHP2</accession>
<keyword evidence="1 3" id="KW-0378">Hydrolase</keyword>
<proteinExistence type="predicted"/>
<dbReference type="InterPro" id="IPR023214">
    <property type="entry name" value="HAD_sf"/>
</dbReference>
<dbReference type="SFLD" id="SFLDS00003">
    <property type="entry name" value="Haloacid_Dehalogenase"/>
    <property type="match status" value="1"/>
</dbReference>
<reference evidence="3 4" key="1">
    <citation type="submission" date="2022-10" db="EMBL/GenBank/DDBJ databases">
        <title>Draft genome assembly of moderately radiation resistant bacterium Metabacillus halosaccharovorans.</title>
        <authorList>
            <person name="Pal S."/>
            <person name="Gopinathan A."/>
        </authorList>
    </citation>
    <scope>NUCLEOTIDE SEQUENCE [LARGE SCALE GENOMIC DNA]</scope>
    <source>
        <strain evidence="3 4">VITHBRA001</strain>
    </source>
</reference>
<organism evidence="3 4">
    <name type="scientific">Metabacillus halosaccharovorans</name>
    <dbReference type="NCBI Taxonomy" id="930124"/>
    <lineage>
        <taxon>Bacteria</taxon>
        <taxon>Bacillati</taxon>
        <taxon>Bacillota</taxon>
        <taxon>Bacilli</taxon>
        <taxon>Bacillales</taxon>
        <taxon>Bacillaceae</taxon>
        <taxon>Metabacillus</taxon>
    </lineage>
</organism>
<dbReference type="PANTHER" id="PTHR43434:SF25">
    <property type="entry name" value="PHOSPHOGLYCOLATE PHOSPHATASE"/>
    <property type="match status" value="1"/>
</dbReference>
<dbReference type="SFLD" id="SFLDG01129">
    <property type="entry name" value="C1.5:_HAD__Beta-PGM__Phosphata"/>
    <property type="match status" value="1"/>
</dbReference>
<sequence length="188" mass="22226">MNILWDFDGTLFDTYPAFTLVMHDLLRERAEKKDILKQLKVSFRHAANHFNLSEEQIHTFKEKEKSLSPKMKKPFPYVENILLKANVNVIMTHKPRDEVKLILDYYHWNDYFHEIVAGDDGFPRKPDSASYRYLHEKYKLDIAIGDRLLDILPAKEIGILTCLFQNHSQGADFYLESYKDFDDIVKLL</sequence>
<dbReference type="InterPro" id="IPR050155">
    <property type="entry name" value="HAD-like_hydrolase_sf"/>
</dbReference>
<keyword evidence="4" id="KW-1185">Reference proteome</keyword>
<gene>
    <name evidence="3" type="ORF">OIH86_12800</name>
</gene>
<dbReference type="NCBIfam" id="TIGR01549">
    <property type="entry name" value="HAD-SF-IA-v1"/>
    <property type="match status" value="1"/>
</dbReference>
<keyword evidence="2" id="KW-0460">Magnesium</keyword>
<dbReference type="InterPro" id="IPR036412">
    <property type="entry name" value="HAD-like_sf"/>
</dbReference>
<dbReference type="EMBL" id="JAOYEY010000038">
    <property type="protein sequence ID" value="MCV9886517.1"/>
    <property type="molecule type" value="Genomic_DNA"/>
</dbReference>
<comment type="caution">
    <text evidence="3">The sequence shown here is derived from an EMBL/GenBank/DDBJ whole genome shotgun (WGS) entry which is preliminary data.</text>
</comment>
<dbReference type="InterPro" id="IPR023198">
    <property type="entry name" value="PGP-like_dom2"/>
</dbReference>
<dbReference type="Gene3D" id="1.10.150.240">
    <property type="entry name" value="Putative phosphatase, domain 2"/>
    <property type="match status" value="1"/>
</dbReference>
<protein>
    <submittedName>
        <fullName evidence="3">HAD-IA family hydrolase</fullName>
    </submittedName>
</protein>
<dbReference type="GO" id="GO:0016787">
    <property type="term" value="F:hydrolase activity"/>
    <property type="evidence" value="ECO:0007669"/>
    <property type="project" value="UniProtKB-KW"/>
</dbReference>
<evidence type="ECO:0000256" key="1">
    <source>
        <dbReference type="ARBA" id="ARBA00022801"/>
    </source>
</evidence>
<dbReference type="InterPro" id="IPR006439">
    <property type="entry name" value="HAD-SF_hydro_IA"/>
</dbReference>
<dbReference type="PANTHER" id="PTHR43434">
    <property type="entry name" value="PHOSPHOGLYCOLATE PHOSPHATASE"/>
    <property type="match status" value="1"/>
</dbReference>
<dbReference type="RefSeq" id="WP_264143092.1">
    <property type="nucleotide sequence ID" value="NZ_JAOYEY010000038.1"/>
</dbReference>
<dbReference type="Gene3D" id="3.40.50.1000">
    <property type="entry name" value="HAD superfamily/HAD-like"/>
    <property type="match status" value="1"/>
</dbReference>
<dbReference type="Proteomes" id="UP001526147">
    <property type="component" value="Unassembled WGS sequence"/>
</dbReference>
<dbReference type="SUPFAM" id="SSF56784">
    <property type="entry name" value="HAD-like"/>
    <property type="match status" value="1"/>
</dbReference>
<dbReference type="InterPro" id="IPR041492">
    <property type="entry name" value="HAD_2"/>
</dbReference>
<dbReference type="Pfam" id="PF13419">
    <property type="entry name" value="HAD_2"/>
    <property type="match status" value="1"/>
</dbReference>
<evidence type="ECO:0000313" key="3">
    <source>
        <dbReference type="EMBL" id="MCV9886517.1"/>
    </source>
</evidence>
<name>A0ABT3DHP2_9BACI</name>